<reference evidence="1" key="1">
    <citation type="submission" date="2024-12" db="EMBL/GenBank/DDBJ databases">
        <authorList>
            <person name="Wu N."/>
        </authorList>
    </citation>
    <scope>NUCLEOTIDE SEQUENCE</scope>
    <source>
        <strain evidence="1">P15</strain>
    </source>
</reference>
<evidence type="ECO:0000313" key="1">
    <source>
        <dbReference type="EMBL" id="MFM9330837.1"/>
    </source>
</evidence>
<organism evidence="1 2">
    <name type="scientific">Paenibacillus mesotrionivorans</name>
    <dbReference type="NCBI Taxonomy" id="3160968"/>
    <lineage>
        <taxon>Bacteria</taxon>
        <taxon>Bacillati</taxon>
        <taxon>Bacillota</taxon>
        <taxon>Bacilli</taxon>
        <taxon>Bacillales</taxon>
        <taxon>Paenibacillaceae</taxon>
        <taxon>Paenibacillus</taxon>
    </lineage>
</organism>
<keyword evidence="2" id="KW-1185">Reference proteome</keyword>
<name>A0ACC7P906_9BACL</name>
<dbReference type="Proteomes" id="UP001631969">
    <property type="component" value="Unassembled WGS sequence"/>
</dbReference>
<evidence type="ECO:0000313" key="2">
    <source>
        <dbReference type="Proteomes" id="UP001631969"/>
    </source>
</evidence>
<proteinExistence type="predicted"/>
<gene>
    <name evidence="1" type="primary">minC</name>
    <name evidence="1" type="ORF">ACI1P1_21335</name>
</gene>
<sequence length="212" mass="23411">MAAVKHPVRIKGVKDGLLFLLDDSCPFESVIGDLTTKLEKTHQNILTGPIIHVFVKLGKRTVSDEEKEQIREIIGTRGNLLIQSIESENDIPQEKAEEPIHLVKSIVRSGQVLHMEGNLLLIGDVNPGGTVSATGDIYVMGSLRGMAHAGMEGNEKAIITASHMKPTQLRIAQIISRPPDEWAIGDTYMEFAYINNGVMEIDKVQHMSRIRP</sequence>
<accession>A0ACC7P906</accession>
<protein>
    <submittedName>
        <fullName evidence="1">Septum site-determining protein MinC</fullName>
    </submittedName>
</protein>
<dbReference type="EMBL" id="JBJURJ010000015">
    <property type="protein sequence ID" value="MFM9330837.1"/>
    <property type="molecule type" value="Genomic_DNA"/>
</dbReference>
<comment type="caution">
    <text evidence="1">The sequence shown here is derived from an EMBL/GenBank/DDBJ whole genome shotgun (WGS) entry which is preliminary data.</text>
</comment>